<organism evidence="3 4">
    <name type="scientific">Nitzschia inconspicua</name>
    <dbReference type="NCBI Taxonomy" id="303405"/>
    <lineage>
        <taxon>Eukaryota</taxon>
        <taxon>Sar</taxon>
        <taxon>Stramenopiles</taxon>
        <taxon>Ochrophyta</taxon>
        <taxon>Bacillariophyta</taxon>
        <taxon>Bacillariophyceae</taxon>
        <taxon>Bacillariophycidae</taxon>
        <taxon>Bacillariales</taxon>
        <taxon>Bacillariaceae</taxon>
        <taxon>Nitzschia</taxon>
    </lineage>
</organism>
<feature type="region of interest" description="Disordered" evidence="2">
    <location>
        <begin position="530"/>
        <end position="562"/>
    </location>
</feature>
<proteinExistence type="predicted"/>
<dbReference type="Proteomes" id="UP000693970">
    <property type="component" value="Unassembled WGS sequence"/>
</dbReference>
<protein>
    <submittedName>
        <fullName evidence="3">Uncharacterized protein</fullName>
    </submittedName>
</protein>
<feature type="region of interest" description="Disordered" evidence="2">
    <location>
        <begin position="2283"/>
        <end position="2354"/>
    </location>
</feature>
<accession>A0A9K3PKT9</accession>
<feature type="region of interest" description="Disordered" evidence="2">
    <location>
        <begin position="1680"/>
        <end position="1713"/>
    </location>
</feature>
<feature type="region of interest" description="Disordered" evidence="2">
    <location>
        <begin position="1083"/>
        <end position="1110"/>
    </location>
</feature>
<feature type="coiled-coil region" evidence="1">
    <location>
        <begin position="431"/>
        <end position="523"/>
    </location>
</feature>
<gene>
    <name evidence="3" type="ORF">IV203_017289</name>
</gene>
<feature type="compositionally biased region" description="Polar residues" evidence="2">
    <location>
        <begin position="2262"/>
        <end position="2276"/>
    </location>
</feature>
<feature type="region of interest" description="Disordered" evidence="2">
    <location>
        <begin position="1503"/>
        <end position="1536"/>
    </location>
</feature>
<sequence>MASVLEESAGDRLANNNNQLRTVAVPQSTTLSKLMAEYNFRAAIQRAEGHPEEVQVWIADVAAVSTLDDEDHLSINNTSRRRRRRRPRRGRGRRRRRGSWPNVQNDQSDSSTHQQLLPLHQACALFRADHHDKRTLEDVIGTLISIFPEACAERDKNGVLPLYRILNHRPSIELVVQMIAAYPDALLEEEDELATEDVMIWSHARHHIDTGMYSSQILELLEIGKRVLQQSRHEAGLRFLVEAQQRLGLKDFVGSADVPNLPLVKYESIQESYDLQDENADLKKRVLELEMILRDHGINRDGNEYSSGSDNNGEMMSVMGMDPEKPSALTKYMENKVMELQEDYEEMEVENERLNARVEELQSMLNNLERKHFENSVHSSSDVSSVRSKVLSMHEADSPGDTSAPPLSMHETPASTPDASRDGDDCSDDQLSDLMEQNRALEARNLSLEKEAQELREALEKMSADKNSSISESSAEEIQNLKRQIAELSETALKREELLRQQITAFQTELVKGQEENQKLRERQNELIASLRLEPTSSQHDSIDDAIESQHSHDDPSSSPESLITHNREIADQLSDHQDSGTIDKENEFNASLSSSVSIAVSLAHSSAVSSRQSMLGSEMIASKGSNSITRSFAHSSSSRTVSNGSTNSWTILSLTQQPAKRKGRRQRNLKQLVDILPEGGNLIDTFHDSFDDLAQTFFHDDLNAIFKTAAAFYHDFGTSEIGTKQRQNKIGKTRSQDSAKPLPQRKNSKRRYSDGGASPLVELRKALPTIVQPRDTLQQTALILAAEEDLSEIVRRSQEVLGRAFPASLVASLQEASFQIMRRPSTLMQKHVVPMKILDRTLTKLAETLYEHDIPDSITMALRSSSQVLLASCDDEHLGMERMKERLEQEFLDTLVGTAGAQLGRPLPVELVDSLRTASASFGNLLHETVDDQYSIRIDFQILDMLFKKAQRMYGRKFPKQITDALREASFVLQSRLEGTDFFESAVQPSRTDRNDSMQLTEELPPSMHRSESALNARHKKGHACYLKRSKSVDRVVGSKGLSSDPTSFDLVQDISIKVSGESMDTHYLNIEAGQEAFAGTLKKSDDQNDIDQDTTEWSRTSDDGNDVIETNCTHISERSLDLDGVFDASSWNEGEEKNHGSPEGKNNETSSRKQESGTNIAKESGLQFYKSVGMRGRSSMRKNVLHGSDDLQSLSRSTLLPELRSKSADSRIDGKTSETFGTDDLDTIFKRAAKEIEESSQESMWASAQRSGNFKSVGDVLDSLLSDTEETYGIEISDGFVWALKSAIQQAVTEPDLYQVIQALHDENIIQQASVFNGENIPSDLIEAIRSTSLPPGVSVESLAIKIDKSEMRILTVDEQPSVDRVVPSPLESQSIRAATKLGDAMKTLESETLHSETSWGKLSNHANNVGVAGDDVSSIGLWSVSYPIMNSGNSDEKEESQREVKNQNEETSNAVYHREKKRRAERKLNKSLAGFHGTADDLKDIFNHAKETLDMYSPVPSRKRSIAAKVGDKDYSSNPAMSESGKKTNNKSLAWTSPRDAELKELLLAIENDGSSRLDSKLVRALKKANRAIERSKNAVPPAQSQPNQSSFGDNLTQEGIEDILLEAQQYLNEDIPTPVKARIVNTANFLRNSCEKTFDKAQQTTGGDSSSANKTDDLGEMFRAASAIASRMKTSVETQRALSPPEPPNFTAMAEEHAKRRSIDSSDKSNTIRSDAEMMSFVANFSDSLVNMGIVSEDDLMKLYENAYAEAPRTNNADFHGTSLNVSEKSPPVPKFEYLKVESHAFSTGDLKSPPLERRTPILSRFLELNRQELLERTQSGREIPMVSPVTEPTMESASIAEEAKARLIAIAKSMPDLEESHTVENDTPEKKLSMELDQLSNENAELELFSGSNSKMEEASFDTFQELEAILSETKKEYGTELSMELVAAIKKAANSDIEPDSFHDSVSLLMDHIAIDSEASTDDSLHGIAVELVKGLSSITNNETPSSVSELMNVLKSKLADSRNKDGEPTTRASKHYLANLVDTAEIELGCALPTEIAAKIRLADVKADARRNPTVSWEDLEVLLQQVCQDQDENSWFEIQEAFFRAWDKSSGQSTRHETSKWGHSSGYFSAVSENEGSISVLMDDPNDIDHLEDIVEEVRRIHGGEVPQEVVDRLKDRLKRSFSGLDYMKDFGDSSKSSRFFKYSAQSFNFDYSQSTFSSVASQITTSPMLIHKPSVVSDAGELRGLDLIEEVGSQSQSFYSENQEDIAGDVQSRGDSQEGSTSLTKVASKSSRNVSSISSFADGSGNEYSVDLKSSTDRSTDYDSSGQGVSPDVHSAPTSFVVPSGRRRMERSHSVQSNQSTHSVTVNKNFGPELLRELEKKYSGPIPVELMQVLTHSVAIPFSMNSDEDLSIIFHEYGEICHKTLPADLVLVLREASVSLRNASNSSRSRRRLIRQSSGSFRSTSRSSGMPSISETEDTSPATRKISQPEIILADIRTDHPARSSFRTGNSAVRRRDSADPGLSHFEPGFDTTGFGEIDRSSHSANSDESMSLESVQHNIVLQKREPKITSPSTLFNESEATQLASNLLVQRRAGDLQIDLGTVHSSTPSMDSTIEEFAELDGSGHTGIKFSPHDLVKSDSVSTLGTDGQSFSEQGGGMTISDSTANISSVSHASTVPSRRLPIGLDWSPPLDGVESDDLGVIFAAAAQRMS</sequence>
<feature type="region of interest" description="Disordered" evidence="2">
    <location>
        <begin position="2258"/>
        <end position="2277"/>
    </location>
</feature>
<evidence type="ECO:0000313" key="3">
    <source>
        <dbReference type="EMBL" id="KAG7348584.1"/>
    </source>
</evidence>
<feature type="compositionally biased region" description="Polar residues" evidence="2">
    <location>
        <begin position="2343"/>
        <end position="2354"/>
    </location>
</feature>
<feature type="region of interest" description="Disordered" evidence="2">
    <location>
        <begin position="724"/>
        <end position="757"/>
    </location>
</feature>
<feature type="compositionally biased region" description="Polar residues" evidence="2">
    <location>
        <begin position="101"/>
        <end position="114"/>
    </location>
</feature>
<feature type="region of interest" description="Disordered" evidence="2">
    <location>
        <begin position="74"/>
        <end position="114"/>
    </location>
</feature>
<feature type="compositionally biased region" description="Basic and acidic residues" evidence="2">
    <location>
        <begin position="1698"/>
        <end position="1711"/>
    </location>
</feature>
<evidence type="ECO:0000256" key="2">
    <source>
        <dbReference type="SAM" id="MobiDB-lite"/>
    </source>
</evidence>
<feature type="compositionally biased region" description="Polar residues" evidence="2">
    <location>
        <begin position="2532"/>
        <end position="2541"/>
    </location>
</feature>
<feature type="compositionally biased region" description="Low complexity" evidence="2">
    <location>
        <begin position="376"/>
        <end position="391"/>
    </location>
</feature>
<feature type="region of interest" description="Disordered" evidence="2">
    <location>
        <begin position="372"/>
        <end position="430"/>
    </location>
</feature>
<reference evidence="3" key="2">
    <citation type="submission" date="2021-04" db="EMBL/GenBank/DDBJ databases">
        <authorList>
            <person name="Podell S."/>
        </authorList>
    </citation>
    <scope>NUCLEOTIDE SEQUENCE</scope>
    <source>
        <strain evidence="3">Hildebrandi</strain>
    </source>
</reference>
<feature type="region of interest" description="Disordered" evidence="2">
    <location>
        <begin position="2430"/>
        <end position="2541"/>
    </location>
</feature>
<name>A0A9K3PKT9_9STRA</name>
<keyword evidence="1" id="KW-0175">Coiled coil</keyword>
<reference evidence="3" key="1">
    <citation type="journal article" date="2021" name="Sci. Rep.">
        <title>Diploid genomic architecture of Nitzschia inconspicua, an elite biomass production diatom.</title>
        <authorList>
            <person name="Oliver A."/>
            <person name="Podell S."/>
            <person name="Pinowska A."/>
            <person name="Traller J.C."/>
            <person name="Smith S.R."/>
            <person name="McClure R."/>
            <person name="Beliaev A."/>
            <person name="Bohutskyi P."/>
            <person name="Hill E.A."/>
            <person name="Rabines A."/>
            <person name="Zheng H."/>
            <person name="Allen L.Z."/>
            <person name="Kuo A."/>
            <person name="Grigoriev I.V."/>
            <person name="Allen A.E."/>
            <person name="Hazlebeck D."/>
            <person name="Allen E.E."/>
        </authorList>
    </citation>
    <scope>NUCLEOTIDE SEQUENCE</scope>
    <source>
        <strain evidence="3">Hildebrandi</strain>
    </source>
</reference>
<feature type="compositionally biased region" description="Low complexity" evidence="2">
    <location>
        <begin position="2444"/>
        <end position="2463"/>
    </location>
</feature>
<dbReference type="EMBL" id="JAGRRH010000020">
    <property type="protein sequence ID" value="KAG7348584.1"/>
    <property type="molecule type" value="Genomic_DNA"/>
</dbReference>
<feature type="compositionally biased region" description="Basic and acidic residues" evidence="2">
    <location>
        <begin position="1442"/>
        <end position="1451"/>
    </location>
</feature>
<feature type="region of interest" description="Disordered" evidence="2">
    <location>
        <begin position="1433"/>
        <end position="1468"/>
    </location>
</feature>
<feature type="region of interest" description="Disordered" evidence="2">
    <location>
        <begin position="1576"/>
        <end position="1598"/>
    </location>
</feature>
<feature type="compositionally biased region" description="Basic and acidic residues" evidence="2">
    <location>
        <begin position="1136"/>
        <end position="1157"/>
    </location>
</feature>
<evidence type="ECO:0000256" key="1">
    <source>
        <dbReference type="SAM" id="Coils"/>
    </source>
</evidence>
<evidence type="ECO:0000313" key="4">
    <source>
        <dbReference type="Proteomes" id="UP000693970"/>
    </source>
</evidence>
<feature type="compositionally biased region" description="Basic residues" evidence="2">
    <location>
        <begin position="79"/>
        <end position="98"/>
    </location>
</feature>
<keyword evidence="4" id="KW-1185">Reference proteome</keyword>
<comment type="caution">
    <text evidence="3">The sequence shown here is derived from an EMBL/GenBank/DDBJ whole genome shotgun (WGS) entry which is preliminary data.</text>
</comment>
<feature type="region of interest" description="Disordered" evidence="2">
    <location>
        <begin position="1132"/>
        <end position="1169"/>
    </location>
</feature>
<dbReference type="OrthoDB" id="49688at2759"/>
<feature type="compositionally biased region" description="Polar residues" evidence="2">
    <location>
        <begin position="1586"/>
        <end position="1598"/>
    </location>
</feature>
<feature type="coiled-coil region" evidence="1">
    <location>
        <begin position="330"/>
        <end position="371"/>
    </location>
</feature>